<comment type="pathway">
    <text evidence="3">Protein modification; protein glycosylation.</text>
</comment>
<proteinExistence type="inferred from homology"/>
<evidence type="ECO:0000256" key="7">
    <source>
        <dbReference type="ARBA" id="ARBA00022692"/>
    </source>
</evidence>
<evidence type="ECO:0000256" key="3">
    <source>
        <dbReference type="ARBA" id="ARBA00004922"/>
    </source>
</evidence>
<keyword evidence="7" id="KW-0812">Transmembrane</keyword>
<dbReference type="SUPFAM" id="SSF53448">
    <property type="entry name" value="Nucleotide-diphospho-sugar transferases"/>
    <property type="match status" value="1"/>
</dbReference>
<evidence type="ECO:0000256" key="4">
    <source>
        <dbReference type="ARBA" id="ARBA00006492"/>
    </source>
</evidence>
<feature type="binding site" evidence="14">
    <location>
        <position position="305"/>
    </location>
    <ligand>
        <name>Mn(2+)</name>
        <dbReference type="ChEBI" id="CHEBI:29035"/>
    </ligand>
</feature>
<organism evidence="15 16">
    <name type="scientific">Galdieria yellowstonensis</name>
    <dbReference type="NCBI Taxonomy" id="3028027"/>
    <lineage>
        <taxon>Eukaryota</taxon>
        <taxon>Rhodophyta</taxon>
        <taxon>Bangiophyceae</taxon>
        <taxon>Galdieriales</taxon>
        <taxon>Galdieriaceae</taxon>
        <taxon>Galdieria</taxon>
    </lineage>
</organism>
<dbReference type="GO" id="GO:0008455">
    <property type="term" value="F:alpha-1,6-mannosylglycoprotein 2-beta-N-acetylglucosaminyltransferase activity"/>
    <property type="evidence" value="ECO:0007669"/>
    <property type="project" value="InterPro"/>
</dbReference>
<evidence type="ECO:0000256" key="9">
    <source>
        <dbReference type="ARBA" id="ARBA00022968"/>
    </source>
</evidence>
<keyword evidence="10" id="KW-1133">Transmembrane helix</keyword>
<evidence type="ECO:0000256" key="8">
    <source>
        <dbReference type="ARBA" id="ARBA00022723"/>
    </source>
</evidence>
<evidence type="ECO:0000256" key="6">
    <source>
        <dbReference type="ARBA" id="ARBA00022679"/>
    </source>
</evidence>
<keyword evidence="6" id="KW-0808">Transferase</keyword>
<evidence type="ECO:0000256" key="2">
    <source>
        <dbReference type="ARBA" id="ARBA00004323"/>
    </source>
</evidence>
<keyword evidence="16" id="KW-1185">Reference proteome</keyword>
<dbReference type="GO" id="GO:0005795">
    <property type="term" value="C:Golgi stack"/>
    <property type="evidence" value="ECO:0007669"/>
    <property type="project" value="InterPro"/>
</dbReference>
<evidence type="ECO:0000256" key="10">
    <source>
        <dbReference type="ARBA" id="ARBA00022989"/>
    </source>
</evidence>
<protein>
    <recommendedName>
        <fullName evidence="17">Alpha-1,6-mannosyl-glycoprotein 2-beta-N-acetylglucosaminyltransferase</fullName>
    </recommendedName>
</protein>
<keyword evidence="13 14" id="KW-0464">Manganese</keyword>
<keyword evidence="9" id="KW-0735">Signal-anchor</keyword>
<sequence length="395" mass="46209">MAWLRKSPKTYYPLLLIVSAFLILRYNSLVTKKESFQPRSRDETHSIAVFDSLNNSFYEYFENFHLKYDISKGRHNQRQLSLYHSGKNGENPIPIVLLVGDRVQYIQTTLEKLYEAEGIQDAPIFISRTSRNQNVTELCNRFSLSHSKFVLFFPFDFEESIHPRFRLKVHWLWILYHLFESLKSHACFSHILVLEDDLIVSPDFYTTGLSLIEICRKLQKKGIPIYNVNLYNGINPTCSLNAVEIVSHFDSLGYLISRETFEEIWKHLDIFMSCNDGWDHSVRLLQVLGMIPRYNLQPCISRTRHIGEFGMHVVRCSSIKPNSVKYCCQNPLQYKELNYAAVKISNGSKVNWKEFELLKYDTRDEEFYSKCYDPQNFSGITGPFISQKLDPSLIS</sequence>
<dbReference type="InterPro" id="IPR004139">
    <property type="entry name" value="Glyco_trans_13"/>
</dbReference>
<feature type="binding site" evidence="14">
    <location>
        <position position="197"/>
    </location>
    <ligand>
        <name>Mn(2+)</name>
        <dbReference type="ChEBI" id="CHEBI:29035"/>
    </ligand>
</feature>
<dbReference type="EMBL" id="JANCYU010000026">
    <property type="protein sequence ID" value="KAK4524791.1"/>
    <property type="molecule type" value="Genomic_DNA"/>
</dbReference>
<dbReference type="Pfam" id="PF03071">
    <property type="entry name" value="GNT-I"/>
    <property type="match status" value="1"/>
</dbReference>
<name>A0AAV9IBX7_9RHOD</name>
<dbReference type="Gene3D" id="3.90.550.10">
    <property type="entry name" value="Spore Coat Polysaccharide Biosynthesis Protein SpsA, Chain A"/>
    <property type="match status" value="1"/>
</dbReference>
<comment type="subcellular location">
    <subcellularLocation>
        <location evidence="2">Golgi apparatus membrane</location>
        <topology evidence="2">Single-pass type II membrane protein</topology>
    </subcellularLocation>
</comment>
<evidence type="ECO:0000313" key="15">
    <source>
        <dbReference type="EMBL" id="KAK4524791.1"/>
    </source>
</evidence>
<evidence type="ECO:0000256" key="5">
    <source>
        <dbReference type="ARBA" id="ARBA00022676"/>
    </source>
</evidence>
<evidence type="ECO:0000256" key="1">
    <source>
        <dbReference type="ARBA" id="ARBA00001936"/>
    </source>
</evidence>
<keyword evidence="8 14" id="KW-0479">Metal-binding</keyword>
<evidence type="ECO:0000256" key="12">
    <source>
        <dbReference type="ARBA" id="ARBA00023136"/>
    </source>
</evidence>
<evidence type="ECO:0008006" key="17">
    <source>
        <dbReference type="Google" id="ProtNLM"/>
    </source>
</evidence>
<comment type="similarity">
    <text evidence="4">Belongs to the glycosyltransferase 13 family.</text>
</comment>
<dbReference type="PANTHER" id="PTHR12871:SF4">
    <property type="entry name" value="ALPHA-1,6-MANNOSYL-GLYCOPROTEIN 2-BETA-N-ACETYLGLUCOSAMINYLTRANSFERASE"/>
    <property type="match status" value="1"/>
</dbReference>
<evidence type="ECO:0000256" key="14">
    <source>
        <dbReference type="PIRSR" id="PIRSR607754-2"/>
    </source>
</evidence>
<dbReference type="GO" id="GO:0006487">
    <property type="term" value="P:protein N-linked glycosylation"/>
    <property type="evidence" value="ECO:0007669"/>
    <property type="project" value="TreeGrafter"/>
</dbReference>
<dbReference type="GO" id="GO:0000139">
    <property type="term" value="C:Golgi membrane"/>
    <property type="evidence" value="ECO:0007669"/>
    <property type="project" value="UniProtKB-SubCell"/>
</dbReference>
<dbReference type="PANTHER" id="PTHR12871">
    <property type="entry name" value="BETA-1,2-N-ACETYLGLUCOSAMINYLTRANSFERASE II"/>
    <property type="match status" value="1"/>
</dbReference>
<keyword evidence="12" id="KW-0472">Membrane</keyword>
<comment type="cofactor">
    <cofactor evidence="1 14">
        <name>Mn(2+)</name>
        <dbReference type="ChEBI" id="CHEBI:29035"/>
    </cofactor>
</comment>
<dbReference type="GO" id="GO:0046872">
    <property type="term" value="F:metal ion binding"/>
    <property type="evidence" value="ECO:0007669"/>
    <property type="project" value="UniProtKB-KW"/>
</dbReference>
<evidence type="ECO:0000256" key="13">
    <source>
        <dbReference type="ARBA" id="ARBA00023211"/>
    </source>
</evidence>
<gene>
    <name evidence="15" type="ORF">GAYE_SCF06G2694</name>
</gene>
<reference evidence="15 16" key="1">
    <citation type="submission" date="2022-07" db="EMBL/GenBank/DDBJ databases">
        <title>Genome-wide signatures of adaptation to extreme environments.</title>
        <authorList>
            <person name="Cho C.H."/>
            <person name="Yoon H.S."/>
        </authorList>
    </citation>
    <scope>NUCLEOTIDE SEQUENCE [LARGE SCALE GENOMIC DNA]</scope>
    <source>
        <strain evidence="15 16">108.79 E11</strain>
    </source>
</reference>
<evidence type="ECO:0000256" key="11">
    <source>
        <dbReference type="ARBA" id="ARBA00023034"/>
    </source>
</evidence>
<dbReference type="InterPro" id="IPR029044">
    <property type="entry name" value="Nucleotide-diphossugar_trans"/>
</dbReference>
<dbReference type="AlphaFoldDB" id="A0AAV9IBX7"/>
<keyword evidence="5" id="KW-0328">Glycosyltransferase</keyword>
<dbReference type="Proteomes" id="UP001300502">
    <property type="component" value="Unassembled WGS sequence"/>
</dbReference>
<comment type="caution">
    <text evidence="15">The sequence shown here is derived from an EMBL/GenBank/DDBJ whole genome shotgun (WGS) entry which is preliminary data.</text>
</comment>
<evidence type="ECO:0000313" key="16">
    <source>
        <dbReference type="Proteomes" id="UP001300502"/>
    </source>
</evidence>
<accession>A0AAV9IBX7</accession>
<dbReference type="InterPro" id="IPR007754">
    <property type="entry name" value="GlcNAc_II"/>
</dbReference>
<dbReference type="GO" id="GO:0009312">
    <property type="term" value="P:oligosaccharide biosynthetic process"/>
    <property type="evidence" value="ECO:0007669"/>
    <property type="project" value="InterPro"/>
</dbReference>
<keyword evidence="11" id="KW-0333">Golgi apparatus</keyword>